<proteinExistence type="predicted"/>
<name>A0ABP8PB17_9MICO</name>
<dbReference type="CDD" id="cd16917">
    <property type="entry name" value="HATPase_UhpB-NarQ-NarX-like"/>
    <property type="match status" value="1"/>
</dbReference>
<accession>A0ABP8PB17</accession>
<evidence type="ECO:0000313" key="13">
    <source>
        <dbReference type="Proteomes" id="UP001500731"/>
    </source>
</evidence>
<organism evidence="12 13">
    <name type="scientific">Microbacterium panaciterrae</name>
    <dbReference type="NCBI Taxonomy" id="985759"/>
    <lineage>
        <taxon>Bacteria</taxon>
        <taxon>Bacillati</taxon>
        <taxon>Actinomycetota</taxon>
        <taxon>Actinomycetes</taxon>
        <taxon>Micrococcales</taxon>
        <taxon>Microbacteriaceae</taxon>
        <taxon>Microbacterium</taxon>
    </lineage>
</organism>
<dbReference type="EC" id="2.7.13.3" evidence="2"/>
<evidence type="ECO:0000256" key="2">
    <source>
        <dbReference type="ARBA" id="ARBA00012438"/>
    </source>
</evidence>
<keyword evidence="3" id="KW-0597">Phosphoprotein</keyword>
<keyword evidence="4" id="KW-0808">Transferase</keyword>
<keyword evidence="8" id="KW-0902">Two-component regulatory system</keyword>
<dbReference type="PANTHER" id="PTHR24421:SF10">
    <property type="entry name" value="NITRATE_NITRITE SENSOR PROTEIN NARQ"/>
    <property type="match status" value="1"/>
</dbReference>
<feature type="transmembrane region" description="Helical" evidence="9">
    <location>
        <begin position="163"/>
        <end position="182"/>
    </location>
</feature>
<dbReference type="InterPro" id="IPR003594">
    <property type="entry name" value="HATPase_dom"/>
</dbReference>
<dbReference type="Pfam" id="PF02518">
    <property type="entry name" value="HATPase_c"/>
    <property type="match status" value="1"/>
</dbReference>
<protein>
    <recommendedName>
        <fullName evidence="2">histidine kinase</fullName>
        <ecNumber evidence="2">2.7.13.3</ecNumber>
    </recommendedName>
</protein>
<evidence type="ECO:0000313" key="12">
    <source>
        <dbReference type="EMBL" id="GAA4484974.1"/>
    </source>
</evidence>
<sequence>MTFALPEYTLGWTRPRTVREYGLSMIRWWRSLGRSSRRAVVLDGALVAFAVLTAWSVLMSGNATITRHRFALLLVSVGAVLVFLARRRQPLVVAMASFAAWAAASAISPVSTVPMFIGVLVSFALSGYLCPPVQAVVAWLAGAATVGFATATSLPAEAWVGDFSLSLVFCTALWAAGLLVGVQRRRADGAGAALAAERDQRAAAIDAATREEQARIAVDLHDVVSHGLSVVVVQAVAARETTATLGTSPDAIELDRRLTAIESSARDALAEMRRMLGLLQATPDVDPEAVPSLRLVPRLLERARAAGLIVEPIELRVERDLPPGTELAAYRVIQEAVTNVITHAPGSTLRVAATAVGGPLEVVVENTASPRPVGDTRGAGRGLIGMQQRARIGEGAVEAGPTADGGFRVRLTLPAGQR</sequence>
<dbReference type="Gene3D" id="1.20.5.1930">
    <property type="match status" value="1"/>
</dbReference>
<evidence type="ECO:0000256" key="7">
    <source>
        <dbReference type="ARBA" id="ARBA00022840"/>
    </source>
</evidence>
<feature type="transmembrane region" description="Helical" evidence="9">
    <location>
        <begin position="70"/>
        <end position="86"/>
    </location>
</feature>
<dbReference type="Gene3D" id="3.30.565.10">
    <property type="entry name" value="Histidine kinase-like ATPase, C-terminal domain"/>
    <property type="match status" value="1"/>
</dbReference>
<feature type="domain" description="Signal transduction histidine kinase subgroup 3 dimerisation and phosphoacceptor" evidence="11">
    <location>
        <begin position="212"/>
        <end position="281"/>
    </location>
</feature>
<evidence type="ECO:0000256" key="3">
    <source>
        <dbReference type="ARBA" id="ARBA00022553"/>
    </source>
</evidence>
<keyword evidence="9" id="KW-0472">Membrane</keyword>
<dbReference type="PANTHER" id="PTHR24421">
    <property type="entry name" value="NITRATE/NITRITE SENSOR PROTEIN NARX-RELATED"/>
    <property type="match status" value="1"/>
</dbReference>
<feature type="domain" description="Histidine kinase/HSP90-like ATPase" evidence="10">
    <location>
        <begin position="326"/>
        <end position="415"/>
    </location>
</feature>
<keyword evidence="13" id="KW-1185">Reference proteome</keyword>
<dbReference type="EMBL" id="BAABGP010000013">
    <property type="protein sequence ID" value="GAA4484974.1"/>
    <property type="molecule type" value="Genomic_DNA"/>
</dbReference>
<evidence type="ECO:0000256" key="6">
    <source>
        <dbReference type="ARBA" id="ARBA00022777"/>
    </source>
</evidence>
<feature type="transmembrane region" description="Helical" evidence="9">
    <location>
        <begin position="98"/>
        <end position="121"/>
    </location>
</feature>
<evidence type="ECO:0000256" key="9">
    <source>
        <dbReference type="SAM" id="Phobius"/>
    </source>
</evidence>
<keyword evidence="9" id="KW-1133">Transmembrane helix</keyword>
<dbReference type="Proteomes" id="UP001500731">
    <property type="component" value="Unassembled WGS sequence"/>
</dbReference>
<dbReference type="InterPro" id="IPR050482">
    <property type="entry name" value="Sensor_HK_TwoCompSys"/>
</dbReference>
<keyword evidence="7" id="KW-0067">ATP-binding</keyword>
<dbReference type="RefSeq" id="WP_345186348.1">
    <property type="nucleotide sequence ID" value="NZ_BAABGP010000013.1"/>
</dbReference>
<feature type="transmembrane region" description="Helical" evidence="9">
    <location>
        <begin position="133"/>
        <end position="151"/>
    </location>
</feature>
<gene>
    <name evidence="12" type="ORF">GCM10023171_18610</name>
</gene>
<evidence type="ECO:0000259" key="10">
    <source>
        <dbReference type="Pfam" id="PF02518"/>
    </source>
</evidence>
<comment type="caution">
    <text evidence="12">The sequence shown here is derived from an EMBL/GenBank/DDBJ whole genome shotgun (WGS) entry which is preliminary data.</text>
</comment>
<keyword evidence="5" id="KW-0547">Nucleotide-binding</keyword>
<evidence type="ECO:0000256" key="5">
    <source>
        <dbReference type="ARBA" id="ARBA00022741"/>
    </source>
</evidence>
<dbReference type="InterPro" id="IPR036890">
    <property type="entry name" value="HATPase_C_sf"/>
</dbReference>
<dbReference type="Pfam" id="PF07730">
    <property type="entry name" value="HisKA_3"/>
    <property type="match status" value="1"/>
</dbReference>
<evidence type="ECO:0000259" key="11">
    <source>
        <dbReference type="Pfam" id="PF07730"/>
    </source>
</evidence>
<comment type="catalytic activity">
    <reaction evidence="1">
        <text>ATP + protein L-histidine = ADP + protein N-phospho-L-histidine.</text>
        <dbReference type="EC" id="2.7.13.3"/>
    </reaction>
</comment>
<keyword evidence="6" id="KW-0418">Kinase</keyword>
<evidence type="ECO:0000256" key="4">
    <source>
        <dbReference type="ARBA" id="ARBA00022679"/>
    </source>
</evidence>
<feature type="transmembrane region" description="Helical" evidence="9">
    <location>
        <begin position="39"/>
        <end position="58"/>
    </location>
</feature>
<reference evidence="13" key="1">
    <citation type="journal article" date="2019" name="Int. J. Syst. Evol. Microbiol.">
        <title>The Global Catalogue of Microorganisms (GCM) 10K type strain sequencing project: providing services to taxonomists for standard genome sequencing and annotation.</title>
        <authorList>
            <consortium name="The Broad Institute Genomics Platform"/>
            <consortium name="The Broad Institute Genome Sequencing Center for Infectious Disease"/>
            <person name="Wu L."/>
            <person name="Ma J."/>
        </authorList>
    </citation>
    <scope>NUCLEOTIDE SEQUENCE [LARGE SCALE GENOMIC DNA]</scope>
    <source>
        <strain evidence="13">JCM 17839</strain>
    </source>
</reference>
<dbReference type="InterPro" id="IPR011712">
    <property type="entry name" value="Sig_transdc_His_kin_sub3_dim/P"/>
</dbReference>
<dbReference type="SUPFAM" id="SSF55874">
    <property type="entry name" value="ATPase domain of HSP90 chaperone/DNA topoisomerase II/histidine kinase"/>
    <property type="match status" value="1"/>
</dbReference>
<evidence type="ECO:0000256" key="8">
    <source>
        <dbReference type="ARBA" id="ARBA00023012"/>
    </source>
</evidence>
<evidence type="ECO:0000256" key="1">
    <source>
        <dbReference type="ARBA" id="ARBA00000085"/>
    </source>
</evidence>
<keyword evidence="9" id="KW-0812">Transmembrane</keyword>